<keyword evidence="1" id="KW-1133">Transmembrane helix</keyword>
<sequence length="364" mass="39662">MTRSAEDALRAAVHDLAAGVRPAPDLAGAALRRGRRLRRRRRATAAGAALAAIVAVLLPFVLLRPDPVAPPATPPATATPEPTVLPTPGPDWTTKPLLLPGDRLVVGAAYPGGAGRAFVLDRGTGEYRRTSSFDGVYPAPTGSFVAVRDEKRPRQVGLADLRTGRFHWYEVGRALSDPQWSPDGRRLLLTTRRLDHEGFIVLETDGTTHTYPVDRRRWFCTDYCNFTWTRDGREVALPQTGGGDHNEAVRDERRGVQLFSADDGQPTRLVPVPGDPAGPDAWSPDGRLVVVQGQREPLLVETATGRVVNPLPAADVVWVSDDRLLYREPIGAGDYVLADPAGRELVRQPLPRELVAQHLTLSPR</sequence>
<organism evidence="3">
    <name type="scientific">Micromonospora sp. CCTCC AA 2012012</name>
    <dbReference type="NCBI Taxonomy" id="3111921"/>
    <lineage>
        <taxon>Bacteria</taxon>
        <taxon>Bacillati</taxon>
        <taxon>Actinomycetota</taxon>
        <taxon>Actinomycetes</taxon>
        <taxon>Micromonosporales</taxon>
        <taxon>Micromonosporaceae</taxon>
        <taxon>Micromonospora</taxon>
    </lineage>
</organism>
<dbReference type="EMBL" id="CP159342">
    <property type="protein sequence ID" value="XCH73301.1"/>
    <property type="molecule type" value="Genomic_DNA"/>
</dbReference>
<reference evidence="3" key="2">
    <citation type="submission" date="2024-06" db="EMBL/GenBank/DDBJ databases">
        <title>Micromonospora mangrovi CCTCC AA 2012012 genome sequences.</title>
        <authorList>
            <person name="Gao J."/>
        </authorList>
    </citation>
    <scope>NUCLEOTIDE SEQUENCE</scope>
    <source>
        <strain evidence="3">CCTCC AA 2012012</strain>
    </source>
</reference>
<dbReference type="AlphaFoldDB" id="A0AAU8HDM7"/>
<dbReference type="EMBL" id="CP157762">
    <property type="protein sequence ID" value="XBP92604.1"/>
    <property type="molecule type" value="Genomic_DNA"/>
</dbReference>
<feature type="transmembrane region" description="Helical" evidence="1">
    <location>
        <begin position="43"/>
        <end position="63"/>
    </location>
</feature>
<accession>A0AAU8HDM7</accession>
<reference evidence="2" key="1">
    <citation type="submission" date="2024-01" db="EMBL/GenBank/DDBJ databases">
        <title>The genome sequence of Micromonospora mangrovi CCTCC AA 2012012.</title>
        <authorList>
            <person name="Gao J."/>
        </authorList>
    </citation>
    <scope>NUCLEOTIDE SEQUENCE</scope>
    <source>
        <strain evidence="2">CCTCC AA 2012012</strain>
    </source>
</reference>
<dbReference type="Gene3D" id="2.120.10.30">
    <property type="entry name" value="TolB, C-terminal domain"/>
    <property type="match status" value="1"/>
</dbReference>
<protein>
    <recommendedName>
        <fullName evidence="4">WD40 repeat protein</fullName>
    </recommendedName>
</protein>
<dbReference type="SUPFAM" id="SSF82171">
    <property type="entry name" value="DPP6 N-terminal domain-like"/>
    <property type="match status" value="1"/>
</dbReference>
<name>A0AAU8HDM7_9ACTN</name>
<keyword evidence="1" id="KW-0812">Transmembrane</keyword>
<keyword evidence="1" id="KW-0472">Membrane</keyword>
<evidence type="ECO:0000313" key="3">
    <source>
        <dbReference type="EMBL" id="XCH73301.1"/>
    </source>
</evidence>
<evidence type="ECO:0008006" key="4">
    <source>
        <dbReference type="Google" id="ProtNLM"/>
    </source>
</evidence>
<gene>
    <name evidence="3" type="ORF">ABUL08_23835</name>
    <name evidence="2" type="ORF">VK199_23760</name>
</gene>
<evidence type="ECO:0000256" key="1">
    <source>
        <dbReference type="SAM" id="Phobius"/>
    </source>
</evidence>
<dbReference type="RefSeq" id="WP_350932193.1">
    <property type="nucleotide sequence ID" value="NZ_CP157762.1"/>
</dbReference>
<dbReference type="InterPro" id="IPR011042">
    <property type="entry name" value="6-blade_b-propeller_TolB-like"/>
</dbReference>
<proteinExistence type="predicted"/>
<evidence type="ECO:0000313" key="2">
    <source>
        <dbReference type="EMBL" id="XBP92604.1"/>
    </source>
</evidence>